<sequence length="82" mass="9134">NPNISVLVTNRVGEPEGWVAFDGKVAIKDFSAADWSNFLNRVAPRYWDLTDPAYAKQIEGWQAVPEAFVTLELEPEVIRSGA</sequence>
<dbReference type="EMBL" id="UINC01026085">
    <property type="protein sequence ID" value="SVB02887.1"/>
    <property type="molecule type" value="Genomic_DNA"/>
</dbReference>
<evidence type="ECO:0000313" key="1">
    <source>
        <dbReference type="EMBL" id="SVB02887.1"/>
    </source>
</evidence>
<protein>
    <recommendedName>
        <fullName evidence="2">Pyridoxamine 5'-phosphate oxidase putative domain-containing protein</fullName>
    </recommendedName>
</protein>
<organism evidence="1">
    <name type="scientific">marine metagenome</name>
    <dbReference type="NCBI Taxonomy" id="408172"/>
    <lineage>
        <taxon>unclassified sequences</taxon>
        <taxon>metagenomes</taxon>
        <taxon>ecological metagenomes</taxon>
    </lineage>
</organism>
<proteinExistence type="predicted"/>
<feature type="non-terminal residue" evidence="1">
    <location>
        <position position="1"/>
    </location>
</feature>
<dbReference type="AlphaFoldDB" id="A0A382APH1"/>
<reference evidence="1" key="1">
    <citation type="submission" date="2018-05" db="EMBL/GenBank/DDBJ databases">
        <authorList>
            <person name="Lanie J.A."/>
            <person name="Ng W.-L."/>
            <person name="Kazmierczak K.M."/>
            <person name="Andrzejewski T.M."/>
            <person name="Davidsen T.M."/>
            <person name="Wayne K.J."/>
            <person name="Tettelin H."/>
            <person name="Glass J.I."/>
            <person name="Rusch D."/>
            <person name="Podicherti R."/>
            <person name="Tsui H.-C.T."/>
            <person name="Winkler M.E."/>
        </authorList>
    </citation>
    <scope>NUCLEOTIDE SEQUENCE</scope>
</reference>
<name>A0A382APH1_9ZZZZ</name>
<gene>
    <name evidence="1" type="ORF">METZ01_LOCUS155741</name>
</gene>
<evidence type="ECO:0008006" key="2">
    <source>
        <dbReference type="Google" id="ProtNLM"/>
    </source>
</evidence>
<accession>A0A382APH1</accession>